<evidence type="ECO:0000256" key="1">
    <source>
        <dbReference type="SAM" id="Coils"/>
    </source>
</evidence>
<dbReference type="RefSeq" id="WP_311020388.1">
    <property type="nucleotide sequence ID" value="NZ_JAUHGG010000003.1"/>
</dbReference>
<protein>
    <submittedName>
        <fullName evidence="2">Uncharacterized protein</fullName>
    </submittedName>
</protein>
<keyword evidence="1" id="KW-0175">Coiled coil</keyword>
<proteinExistence type="predicted"/>
<gene>
    <name evidence="2" type="ORF">QX249_12550</name>
</gene>
<feature type="coiled-coil region" evidence="1">
    <location>
        <begin position="223"/>
        <end position="250"/>
    </location>
</feature>
<accession>A0AAW8Q1F4</accession>
<dbReference type="Proteomes" id="UP001253193">
    <property type="component" value="Unassembled WGS sequence"/>
</dbReference>
<dbReference type="EMBL" id="JAUHGG010000003">
    <property type="protein sequence ID" value="MDS1821494.1"/>
    <property type="molecule type" value="Genomic_DNA"/>
</dbReference>
<dbReference type="AlphaFoldDB" id="A0AAW8Q1F4"/>
<name>A0AAW8Q1F4_VIBPH</name>
<sequence length="338" mass="39730">MLITKIFQEQFRQVKKRLTESGFNIVPLHGYKAKKVELNFYTSYTTLGVEADHLRLIIHEDDSSEIQKAKKKEIWESNRAINLKAVTLPLGYASIGFNFFYKELEDPYIRVTARMKGMPYPNLIASPPFTPNELKELFKYALKGEETGEDFINKMIEIFVLNHSKHLTNKQTELQIRESTSKAQFENFCEKTYSGFLSLSFDREKVEEEVIKFETSYGEKIAVTEEFNEVKRLEKELELARAKLRDRGSEIKHSMLSENHYVKLVLERRKVSEDTVLQKIRSLHNYHKTLSLTDQSFTKSILSQTVRKIVDNYNSYSEYPLSDFSIDWILREYSIKIR</sequence>
<reference evidence="2" key="1">
    <citation type="submission" date="2023-06" db="EMBL/GenBank/DDBJ databases">
        <title>Genomic Diversity of Vibrio spp. and Metagenomic Analysis of Pathogens in Florida Gulf Coastal Waters Following Hurricane Ian.</title>
        <authorList>
            <person name="Brumfield K.D."/>
        </authorList>
    </citation>
    <scope>NUCLEOTIDE SEQUENCE</scope>
    <source>
        <strain evidence="2">WBS2B-138</strain>
    </source>
</reference>
<evidence type="ECO:0000313" key="3">
    <source>
        <dbReference type="Proteomes" id="UP001253193"/>
    </source>
</evidence>
<evidence type="ECO:0000313" key="2">
    <source>
        <dbReference type="EMBL" id="MDS1821494.1"/>
    </source>
</evidence>
<organism evidence="2 3">
    <name type="scientific">Vibrio parahaemolyticus</name>
    <dbReference type="NCBI Taxonomy" id="670"/>
    <lineage>
        <taxon>Bacteria</taxon>
        <taxon>Pseudomonadati</taxon>
        <taxon>Pseudomonadota</taxon>
        <taxon>Gammaproteobacteria</taxon>
        <taxon>Vibrionales</taxon>
        <taxon>Vibrionaceae</taxon>
        <taxon>Vibrio</taxon>
    </lineage>
</organism>
<comment type="caution">
    <text evidence="2">The sequence shown here is derived from an EMBL/GenBank/DDBJ whole genome shotgun (WGS) entry which is preliminary data.</text>
</comment>